<keyword evidence="3 7" id="KW-0347">Helicase</keyword>
<dbReference type="PANTHER" id="PTHR47961:SF6">
    <property type="entry name" value="DNA-DIRECTED DNA POLYMERASE"/>
    <property type="match status" value="1"/>
</dbReference>
<dbReference type="PROSITE" id="PS51192">
    <property type="entry name" value="HELICASE_ATP_BIND_1"/>
    <property type="match status" value="1"/>
</dbReference>
<dbReference type="InterPro" id="IPR014001">
    <property type="entry name" value="Helicase_ATP-bd"/>
</dbReference>
<dbReference type="InterPro" id="IPR011545">
    <property type="entry name" value="DEAD/DEAH_box_helicase_dom"/>
</dbReference>
<dbReference type="GO" id="GO:0016787">
    <property type="term" value="F:hydrolase activity"/>
    <property type="evidence" value="ECO:0007669"/>
    <property type="project" value="UniProtKB-KW"/>
</dbReference>
<dbReference type="PANTHER" id="PTHR47961">
    <property type="entry name" value="DNA POLYMERASE THETA, PUTATIVE (AFU_ORTHOLOGUE AFUA_1G05260)-RELATED"/>
    <property type="match status" value="1"/>
</dbReference>
<dbReference type="InterPro" id="IPR027417">
    <property type="entry name" value="P-loop_NTPase"/>
</dbReference>
<reference evidence="7 8" key="1">
    <citation type="submission" date="2016-10" db="EMBL/GenBank/DDBJ databases">
        <authorList>
            <person name="de Groot N.N."/>
        </authorList>
    </citation>
    <scope>NUCLEOTIDE SEQUENCE [LARGE SCALE GENOMIC DNA]</scope>
    <source>
        <strain evidence="7 8">S137</strain>
    </source>
</reference>
<dbReference type="AlphaFoldDB" id="A0A1H0V0U8"/>
<dbReference type="PROSITE" id="PS51194">
    <property type="entry name" value="HELICASE_CTER"/>
    <property type="match status" value="1"/>
</dbReference>
<protein>
    <submittedName>
        <fullName evidence="7">Helicase conserved C-terminal domain-containing protein</fullName>
    </submittedName>
</protein>
<dbReference type="Pfam" id="PF00270">
    <property type="entry name" value="DEAD"/>
    <property type="match status" value="1"/>
</dbReference>
<evidence type="ECO:0000313" key="7">
    <source>
        <dbReference type="EMBL" id="SDP72090.1"/>
    </source>
</evidence>
<dbReference type="InterPro" id="IPR050474">
    <property type="entry name" value="Hel308_SKI2-like"/>
</dbReference>
<dbReference type="OrthoDB" id="9815222at2"/>
<evidence type="ECO:0000256" key="3">
    <source>
        <dbReference type="ARBA" id="ARBA00022806"/>
    </source>
</evidence>
<evidence type="ECO:0000313" key="8">
    <source>
        <dbReference type="Proteomes" id="UP000182412"/>
    </source>
</evidence>
<dbReference type="GO" id="GO:0005524">
    <property type="term" value="F:ATP binding"/>
    <property type="evidence" value="ECO:0007669"/>
    <property type="project" value="UniProtKB-KW"/>
</dbReference>
<gene>
    <name evidence="7" type="ORF">SAMN05216366_14211</name>
</gene>
<keyword evidence="1" id="KW-0547">Nucleotide-binding</keyword>
<dbReference type="GO" id="GO:0004386">
    <property type="term" value="F:helicase activity"/>
    <property type="evidence" value="ECO:0007669"/>
    <property type="project" value="UniProtKB-KW"/>
</dbReference>
<accession>A0A1H0V0U8</accession>
<sequence length="732" mass="84962">MSIITQIDSGNLSYDDFFEIAMHCSKLLSTANSEDEMTVRTIAIHVLNNWGKMPHELYPVWTDIIESVGFYPYIWKNSETMNIWSLSDKVRQKTFLSDYLSSTYLHKEQKKLSKYLLSGKNVIASAPTSFGKSILIEELVASNKYRNIVIIQPTLALLDETRIKLKKYNKNYKIIVRTSQLPVIGKGNLFLLTAERVMEYDHLPPIDLLVIDEFYKLSLKRIDERADILNNAFLKIVGKFKSKFYLLGPNIDGITPGFAEKYNAEFYKSDFSLVDCNVIDLSGKFDFSLSERSLDKQKLLVLYKLLDKLKNEQTLIYCSTPARARRFAKGYFEHLCEQGKEPNIKLPLIEWINRNVNPNWSLSKELAYGLAIHDGSLQKHIGASIIKYFNDGLLWCIFCTSTIIEGVNTSAKNVVLFDGKKGGKDIDFFDYSNIKGRSGRMMEHYVGTIYNFVRAPKKESIVIDIPFYEQNRKVLSNEILINIKKSDVQPQVVDRYNKLYEIEPELMKIIKKNGTSVDGQMNIYNALQSDINTSKYHNIAWTQMPKREAIIYILKLAENNILNFKSKHAVLSYKQLALYIEMYIKSRNIMSIVKNIYSYRLKKIKRLTQEQKYNQLDCAIEEGFHIYRHWFHFTVPKAFRVIDSLQRYVCEQNGKKAGSYSYFVQQLENDFIRENLSILIEYGIPSDTVKRIADRIPLELDEDGVVEFIKHNKSTVYNALLQYEIDRLNQAL</sequence>
<keyword evidence="4" id="KW-0067">ATP-binding</keyword>
<organism evidence="7 8">
    <name type="scientific">Selenomonas ruminantium</name>
    <dbReference type="NCBI Taxonomy" id="971"/>
    <lineage>
        <taxon>Bacteria</taxon>
        <taxon>Bacillati</taxon>
        <taxon>Bacillota</taxon>
        <taxon>Negativicutes</taxon>
        <taxon>Selenomonadales</taxon>
        <taxon>Selenomonadaceae</taxon>
        <taxon>Selenomonas</taxon>
    </lineage>
</organism>
<feature type="domain" description="Helicase ATP-binding" evidence="5">
    <location>
        <begin position="113"/>
        <end position="248"/>
    </location>
</feature>
<name>A0A1H0V0U8_SELRU</name>
<dbReference type="SMART" id="SM00487">
    <property type="entry name" value="DEXDc"/>
    <property type="match status" value="1"/>
</dbReference>
<dbReference type="GO" id="GO:0003676">
    <property type="term" value="F:nucleic acid binding"/>
    <property type="evidence" value="ECO:0007669"/>
    <property type="project" value="InterPro"/>
</dbReference>
<feature type="domain" description="Helicase C-terminal" evidence="6">
    <location>
        <begin position="301"/>
        <end position="487"/>
    </location>
</feature>
<evidence type="ECO:0000259" key="5">
    <source>
        <dbReference type="PROSITE" id="PS51192"/>
    </source>
</evidence>
<evidence type="ECO:0000256" key="1">
    <source>
        <dbReference type="ARBA" id="ARBA00022741"/>
    </source>
</evidence>
<dbReference type="Proteomes" id="UP000182412">
    <property type="component" value="Unassembled WGS sequence"/>
</dbReference>
<evidence type="ECO:0000259" key="6">
    <source>
        <dbReference type="PROSITE" id="PS51194"/>
    </source>
</evidence>
<dbReference type="RefSeq" id="WP_074573414.1">
    <property type="nucleotide sequence ID" value="NZ_FNJQ01000042.1"/>
</dbReference>
<dbReference type="Gene3D" id="3.40.50.300">
    <property type="entry name" value="P-loop containing nucleotide triphosphate hydrolases"/>
    <property type="match status" value="2"/>
</dbReference>
<proteinExistence type="predicted"/>
<evidence type="ECO:0000256" key="4">
    <source>
        <dbReference type="ARBA" id="ARBA00022840"/>
    </source>
</evidence>
<dbReference type="EMBL" id="FNJQ01000042">
    <property type="protein sequence ID" value="SDP72090.1"/>
    <property type="molecule type" value="Genomic_DNA"/>
</dbReference>
<dbReference type="SUPFAM" id="SSF52540">
    <property type="entry name" value="P-loop containing nucleoside triphosphate hydrolases"/>
    <property type="match status" value="2"/>
</dbReference>
<keyword evidence="2" id="KW-0378">Hydrolase</keyword>
<evidence type="ECO:0000256" key="2">
    <source>
        <dbReference type="ARBA" id="ARBA00022801"/>
    </source>
</evidence>
<dbReference type="InterPro" id="IPR001650">
    <property type="entry name" value="Helicase_C-like"/>
</dbReference>
<dbReference type="SMART" id="SM00490">
    <property type="entry name" value="HELICc"/>
    <property type="match status" value="1"/>
</dbReference>